<keyword evidence="5" id="KW-0804">Transcription</keyword>
<dbReference type="RefSeq" id="WP_263372208.1">
    <property type="nucleotide sequence ID" value="NZ_JAGSYD010000004.1"/>
</dbReference>
<gene>
    <name evidence="8" type="ORF">ACFQBQ_01425</name>
</gene>
<dbReference type="PRINTS" id="PR00455">
    <property type="entry name" value="HTHTETR"/>
</dbReference>
<keyword evidence="9" id="KW-1185">Reference proteome</keyword>
<dbReference type="InterPro" id="IPR023772">
    <property type="entry name" value="DNA-bd_HTH_TetR-type_CS"/>
</dbReference>
<protein>
    <submittedName>
        <fullName evidence="8">TetR/AcrR family transcriptional regulator C-terminal domain-containing protein</fullName>
    </submittedName>
</protein>
<evidence type="ECO:0000256" key="3">
    <source>
        <dbReference type="ARBA" id="ARBA00023015"/>
    </source>
</evidence>
<dbReference type="EMBL" id="JBHSWI010000001">
    <property type="protein sequence ID" value="MFC6644271.1"/>
    <property type="molecule type" value="Genomic_DNA"/>
</dbReference>
<dbReference type="Gene3D" id="1.10.10.60">
    <property type="entry name" value="Homeodomain-like"/>
    <property type="match status" value="1"/>
</dbReference>
<keyword evidence="3" id="KW-0805">Transcription regulation</keyword>
<dbReference type="SUPFAM" id="SSF46689">
    <property type="entry name" value="Homeodomain-like"/>
    <property type="match status" value="1"/>
</dbReference>
<name>A0ABW1Z546_9BACT</name>
<dbReference type="PROSITE" id="PS50977">
    <property type="entry name" value="HTH_TETR_2"/>
    <property type="match status" value="1"/>
</dbReference>
<evidence type="ECO:0000259" key="7">
    <source>
        <dbReference type="PROSITE" id="PS50977"/>
    </source>
</evidence>
<comment type="caution">
    <text evidence="8">The sequence shown here is derived from an EMBL/GenBank/DDBJ whole genome shotgun (WGS) entry which is preliminary data.</text>
</comment>
<dbReference type="PROSITE" id="PS01081">
    <property type="entry name" value="HTH_TETR_1"/>
    <property type="match status" value="1"/>
</dbReference>
<dbReference type="InterPro" id="IPR003012">
    <property type="entry name" value="Tet_transcr_reg_TetR"/>
</dbReference>
<dbReference type="PRINTS" id="PR00400">
    <property type="entry name" value="TETREPRESSOR"/>
</dbReference>
<dbReference type="SUPFAM" id="SSF48498">
    <property type="entry name" value="Tetracyclin repressor-like, C-terminal domain"/>
    <property type="match status" value="1"/>
</dbReference>
<dbReference type="Gene3D" id="1.10.357.10">
    <property type="entry name" value="Tetracycline Repressor, domain 2"/>
    <property type="match status" value="1"/>
</dbReference>
<evidence type="ECO:0000256" key="4">
    <source>
        <dbReference type="ARBA" id="ARBA00023125"/>
    </source>
</evidence>
<reference evidence="9" key="1">
    <citation type="journal article" date="2019" name="Int. J. Syst. Evol. Microbiol.">
        <title>The Global Catalogue of Microorganisms (GCM) 10K type strain sequencing project: providing services to taxonomists for standard genome sequencing and annotation.</title>
        <authorList>
            <consortium name="The Broad Institute Genomics Platform"/>
            <consortium name="The Broad Institute Genome Sequencing Center for Infectious Disease"/>
            <person name="Wu L."/>
            <person name="Ma J."/>
        </authorList>
    </citation>
    <scope>NUCLEOTIDE SEQUENCE [LARGE SCALE GENOMIC DNA]</scope>
    <source>
        <strain evidence="9">CGMCC 1.16026</strain>
    </source>
</reference>
<feature type="DNA-binding region" description="H-T-H motif" evidence="6">
    <location>
        <begin position="23"/>
        <end position="42"/>
    </location>
</feature>
<proteinExistence type="predicted"/>
<accession>A0ABW1Z546</accession>
<dbReference type="InterPro" id="IPR004111">
    <property type="entry name" value="Repressor_TetR_C"/>
</dbReference>
<evidence type="ECO:0000256" key="5">
    <source>
        <dbReference type="ARBA" id="ARBA00023163"/>
    </source>
</evidence>
<dbReference type="Pfam" id="PF00440">
    <property type="entry name" value="TetR_N"/>
    <property type="match status" value="1"/>
</dbReference>
<keyword evidence="4 6" id="KW-0238">DNA-binding</keyword>
<feature type="domain" description="HTH tetR-type" evidence="7">
    <location>
        <begin position="1"/>
        <end position="60"/>
    </location>
</feature>
<evidence type="ECO:0000313" key="8">
    <source>
        <dbReference type="EMBL" id="MFC6644271.1"/>
    </source>
</evidence>
<dbReference type="InterPro" id="IPR009057">
    <property type="entry name" value="Homeodomain-like_sf"/>
</dbReference>
<comment type="function">
    <text evidence="1">TetR is the repressor of the tetracycline resistance element; its N-terminal region forms a helix-turn-helix structure and binds DNA. Binding of tetracycline to TetR reduces the repressor affinity for the tetracycline resistance gene (tetA) promoter operator sites.</text>
</comment>
<dbReference type="Pfam" id="PF02909">
    <property type="entry name" value="TetR_C_1"/>
    <property type="match status" value="1"/>
</dbReference>
<keyword evidence="2" id="KW-0678">Repressor</keyword>
<evidence type="ECO:0000256" key="2">
    <source>
        <dbReference type="ARBA" id="ARBA00022491"/>
    </source>
</evidence>
<organism evidence="8 9">
    <name type="scientific">Granulicella cerasi</name>
    <dbReference type="NCBI Taxonomy" id="741063"/>
    <lineage>
        <taxon>Bacteria</taxon>
        <taxon>Pseudomonadati</taxon>
        <taxon>Acidobacteriota</taxon>
        <taxon>Terriglobia</taxon>
        <taxon>Terriglobales</taxon>
        <taxon>Acidobacteriaceae</taxon>
        <taxon>Granulicella</taxon>
    </lineage>
</organism>
<evidence type="ECO:0000313" key="9">
    <source>
        <dbReference type="Proteomes" id="UP001596391"/>
    </source>
</evidence>
<dbReference type="Proteomes" id="UP001596391">
    <property type="component" value="Unassembled WGS sequence"/>
</dbReference>
<dbReference type="InterPro" id="IPR001647">
    <property type="entry name" value="HTH_TetR"/>
</dbReference>
<dbReference type="InterPro" id="IPR036271">
    <property type="entry name" value="Tet_transcr_reg_TetR-rel_C_sf"/>
</dbReference>
<sequence>MNREILTRTALRLLNEVGLEQLTLRRLGKECQVQAAAMYWHFPNKEALIDEMATLLLAEAGPEMLPKRASASWNVWMTHFGEGLRGALLRCRDGGRMVVGTRLRNTDFIRLSESLAKTLVDAGFTLRQAIVLMSTVYHYTLSLVIEEQAVFPVPGELSAAYDLEARSAALAEAGLPLMKQAGSVLFERFDRRYREGLALILAGAEMQLQKRNG</sequence>
<evidence type="ECO:0000256" key="1">
    <source>
        <dbReference type="ARBA" id="ARBA00002856"/>
    </source>
</evidence>
<evidence type="ECO:0000256" key="6">
    <source>
        <dbReference type="PROSITE-ProRule" id="PRU00335"/>
    </source>
</evidence>